<dbReference type="FunFam" id="3.20.20.70:FF:000075">
    <property type="entry name" value="Tryptophan biosynthesis protein TRP1"/>
    <property type="match status" value="1"/>
</dbReference>
<evidence type="ECO:0000259" key="11">
    <source>
        <dbReference type="Pfam" id="PF00697"/>
    </source>
</evidence>
<dbReference type="HAMAP" id="MF_00135">
    <property type="entry name" value="PRAI"/>
    <property type="match status" value="1"/>
</dbReference>
<accession>A0A2U2MWE1</accession>
<keyword evidence="7 10" id="KW-0822">Tryptophan biosynthesis</keyword>
<dbReference type="Gene3D" id="3.20.20.70">
    <property type="entry name" value="Aldolase class I"/>
    <property type="match status" value="1"/>
</dbReference>
<dbReference type="SUPFAM" id="SSF51366">
    <property type="entry name" value="Ribulose-phoshate binding barrel"/>
    <property type="match status" value="1"/>
</dbReference>
<dbReference type="RefSeq" id="WP_109680177.1">
    <property type="nucleotide sequence ID" value="NZ_CP086615.1"/>
</dbReference>
<dbReference type="InterPro" id="IPR001240">
    <property type="entry name" value="PRAI_dom"/>
</dbReference>
<dbReference type="EMBL" id="QFFI01000046">
    <property type="protein sequence ID" value="PWG61164.1"/>
    <property type="molecule type" value="Genomic_DNA"/>
</dbReference>
<dbReference type="InterPro" id="IPR044643">
    <property type="entry name" value="TrpF_fam"/>
</dbReference>
<reference evidence="12 13" key="1">
    <citation type="submission" date="2018-05" db="EMBL/GenBank/DDBJ databases">
        <title>Spiribacter halobius sp. nov., a moderately halophilic bacterium isolated from marine solar saltern.</title>
        <authorList>
            <person name="Zheng W.-S."/>
            <person name="Lu D.-C."/>
            <person name="Du Z.-J."/>
        </authorList>
    </citation>
    <scope>NUCLEOTIDE SEQUENCE [LARGE SCALE GENOMIC DNA]</scope>
    <source>
        <strain evidence="12 13">E85</strain>
    </source>
</reference>
<keyword evidence="13" id="KW-1185">Reference proteome</keyword>
<evidence type="ECO:0000256" key="5">
    <source>
        <dbReference type="ARBA" id="ARBA00022272"/>
    </source>
</evidence>
<dbReference type="GO" id="GO:0004640">
    <property type="term" value="F:phosphoribosylanthranilate isomerase activity"/>
    <property type="evidence" value="ECO:0007669"/>
    <property type="project" value="UniProtKB-UniRule"/>
</dbReference>
<dbReference type="Proteomes" id="UP000245474">
    <property type="component" value="Unassembled WGS sequence"/>
</dbReference>
<evidence type="ECO:0000313" key="13">
    <source>
        <dbReference type="Proteomes" id="UP000245474"/>
    </source>
</evidence>
<dbReference type="UniPathway" id="UPA00035">
    <property type="reaction ID" value="UER00042"/>
</dbReference>
<evidence type="ECO:0000313" key="12">
    <source>
        <dbReference type="EMBL" id="PWG61164.1"/>
    </source>
</evidence>
<evidence type="ECO:0000256" key="6">
    <source>
        <dbReference type="ARBA" id="ARBA00022605"/>
    </source>
</evidence>
<gene>
    <name evidence="10" type="primary">trpF</name>
    <name evidence="12" type="ORF">DEM34_17800</name>
</gene>
<name>A0A2U2MWE1_9GAMM</name>
<dbReference type="Pfam" id="PF00697">
    <property type="entry name" value="PRAI"/>
    <property type="match status" value="1"/>
</dbReference>
<organism evidence="12 13">
    <name type="scientific">Sediminicurvatus halobius</name>
    <dbReference type="NCBI Taxonomy" id="2182432"/>
    <lineage>
        <taxon>Bacteria</taxon>
        <taxon>Pseudomonadati</taxon>
        <taxon>Pseudomonadota</taxon>
        <taxon>Gammaproteobacteria</taxon>
        <taxon>Chromatiales</taxon>
        <taxon>Ectothiorhodospiraceae</taxon>
        <taxon>Sediminicurvatus</taxon>
    </lineage>
</organism>
<evidence type="ECO:0000256" key="7">
    <source>
        <dbReference type="ARBA" id="ARBA00022822"/>
    </source>
</evidence>
<dbReference type="InterPro" id="IPR013785">
    <property type="entry name" value="Aldolase_TIM"/>
</dbReference>
<evidence type="ECO:0000256" key="1">
    <source>
        <dbReference type="ARBA" id="ARBA00001164"/>
    </source>
</evidence>
<comment type="pathway">
    <text evidence="2 10">Amino-acid biosynthesis; L-tryptophan biosynthesis; L-tryptophan from chorismate: step 3/5.</text>
</comment>
<feature type="domain" description="N-(5'phosphoribosyl) anthranilate isomerase (PRAI)" evidence="11">
    <location>
        <begin position="5"/>
        <end position="198"/>
    </location>
</feature>
<sequence length="206" mass="21817">MRTRIKICGITRPEDGVAAAELGADAIGLVFHAPSRRAVAPEQAARIVAALPPFVCVVALFLDPDRPTVERVLETLPVDLLQFHGQESAGFCTGFGRRYLKSVGMAGGDAEAVAAAHPRAAALLLDGHAPGAAGGSGERFDWSRALPTDRRLVVAGGLTPDNVAEAVDRLRPWGVDVSSGVESAPGIKDHRRIATFIEEVQRVQRD</sequence>
<proteinExistence type="inferred from homology"/>
<evidence type="ECO:0000256" key="9">
    <source>
        <dbReference type="ARBA" id="ARBA00023235"/>
    </source>
</evidence>
<keyword evidence="6 10" id="KW-0028">Amino-acid biosynthesis</keyword>
<comment type="caution">
    <text evidence="12">The sequence shown here is derived from an EMBL/GenBank/DDBJ whole genome shotgun (WGS) entry which is preliminary data.</text>
</comment>
<dbReference type="EC" id="5.3.1.24" evidence="4 10"/>
<dbReference type="PANTHER" id="PTHR42894:SF1">
    <property type="entry name" value="N-(5'-PHOSPHORIBOSYL)ANTHRANILATE ISOMERASE"/>
    <property type="match status" value="1"/>
</dbReference>
<comment type="catalytic activity">
    <reaction evidence="1 10">
        <text>N-(5-phospho-beta-D-ribosyl)anthranilate = 1-(2-carboxyphenylamino)-1-deoxy-D-ribulose 5-phosphate</text>
        <dbReference type="Rhea" id="RHEA:21540"/>
        <dbReference type="ChEBI" id="CHEBI:18277"/>
        <dbReference type="ChEBI" id="CHEBI:58613"/>
        <dbReference type="EC" id="5.3.1.24"/>
    </reaction>
</comment>
<dbReference type="NCBIfam" id="NF002298">
    <property type="entry name" value="PRK01222.1-4"/>
    <property type="match status" value="1"/>
</dbReference>
<keyword evidence="9 10" id="KW-0413">Isomerase</keyword>
<dbReference type="PANTHER" id="PTHR42894">
    <property type="entry name" value="N-(5'-PHOSPHORIBOSYL)ANTHRANILATE ISOMERASE"/>
    <property type="match status" value="1"/>
</dbReference>
<keyword evidence="8 10" id="KW-0057">Aromatic amino acid biosynthesis</keyword>
<protein>
    <recommendedName>
        <fullName evidence="5 10">N-(5'-phosphoribosyl)anthranilate isomerase</fullName>
        <shortName evidence="10">PRAI</shortName>
        <ecNumber evidence="4 10">5.3.1.24</ecNumber>
    </recommendedName>
</protein>
<evidence type="ECO:0000256" key="2">
    <source>
        <dbReference type="ARBA" id="ARBA00004664"/>
    </source>
</evidence>
<evidence type="ECO:0000256" key="8">
    <source>
        <dbReference type="ARBA" id="ARBA00023141"/>
    </source>
</evidence>
<evidence type="ECO:0000256" key="4">
    <source>
        <dbReference type="ARBA" id="ARBA00012572"/>
    </source>
</evidence>
<comment type="similarity">
    <text evidence="3 10">Belongs to the TrpF family.</text>
</comment>
<dbReference type="OrthoDB" id="9796196at2"/>
<evidence type="ECO:0000256" key="3">
    <source>
        <dbReference type="ARBA" id="ARBA00007571"/>
    </source>
</evidence>
<dbReference type="CDD" id="cd00405">
    <property type="entry name" value="PRAI"/>
    <property type="match status" value="1"/>
</dbReference>
<dbReference type="AlphaFoldDB" id="A0A2U2MWE1"/>
<dbReference type="InterPro" id="IPR011060">
    <property type="entry name" value="RibuloseP-bd_barrel"/>
</dbReference>
<dbReference type="GO" id="GO:0000162">
    <property type="term" value="P:L-tryptophan biosynthetic process"/>
    <property type="evidence" value="ECO:0007669"/>
    <property type="project" value="UniProtKB-UniRule"/>
</dbReference>
<evidence type="ECO:0000256" key="10">
    <source>
        <dbReference type="HAMAP-Rule" id="MF_00135"/>
    </source>
</evidence>